<name>A0A1M4SRE1_9GAMM</name>
<protein>
    <submittedName>
        <fullName evidence="6">Icc protein</fullName>
    </submittedName>
</protein>
<keyword evidence="1" id="KW-0479">Metal-binding</keyword>
<evidence type="ECO:0000259" key="5">
    <source>
        <dbReference type="Pfam" id="PF00149"/>
    </source>
</evidence>
<keyword evidence="3" id="KW-0408">Iron</keyword>
<dbReference type="GO" id="GO:0016787">
    <property type="term" value="F:hydrolase activity"/>
    <property type="evidence" value="ECO:0007669"/>
    <property type="project" value="UniProtKB-KW"/>
</dbReference>
<dbReference type="InterPro" id="IPR050884">
    <property type="entry name" value="CNP_phosphodiesterase-III"/>
</dbReference>
<evidence type="ECO:0000313" key="7">
    <source>
        <dbReference type="Proteomes" id="UP000184346"/>
    </source>
</evidence>
<dbReference type="InterPro" id="IPR029052">
    <property type="entry name" value="Metallo-depent_PP-like"/>
</dbReference>
<dbReference type="PANTHER" id="PTHR42988">
    <property type="entry name" value="PHOSPHOHYDROLASE"/>
    <property type="match status" value="1"/>
</dbReference>
<reference evidence="6 7" key="1">
    <citation type="submission" date="2016-11" db="EMBL/GenBank/DDBJ databases">
        <authorList>
            <person name="Jaros S."/>
            <person name="Januszkiewicz K."/>
            <person name="Wedrychowicz H."/>
        </authorList>
    </citation>
    <scope>NUCLEOTIDE SEQUENCE [LARGE SCALE GENOMIC DNA]</scope>
    <source>
        <strain evidence="6 7">DSM 19980</strain>
    </source>
</reference>
<keyword evidence="7" id="KW-1185">Reference proteome</keyword>
<dbReference type="InterPro" id="IPR004843">
    <property type="entry name" value="Calcineurin-like_PHP"/>
</dbReference>
<dbReference type="RefSeq" id="WP_072818785.1">
    <property type="nucleotide sequence ID" value="NZ_FQUJ01000002.1"/>
</dbReference>
<dbReference type="PANTHER" id="PTHR42988:SF2">
    <property type="entry name" value="CYCLIC NUCLEOTIDE PHOSPHODIESTERASE CBUA0032-RELATED"/>
    <property type="match status" value="1"/>
</dbReference>
<dbReference type="STRING" id="1121942.SAMN02745148_00195"/>
<accession>A0A1M4SRE1</accession>
<dbReference type="Pfam" id="PF00149">
    <property type="entry name" value="Metallophos"/>
    <property type="match status" value="1"/>
</dbReference>
<feature type="domain" description="Calcineurin-like phosphoesterase" evidence="5">
    <location>
        <begin position="1"/>
        <end position="183"/>
    </location>
</feature>
<evidence type="ECO:0000313" key="6">
    <source>
        <dbReference type="EMBL" id="SHE34547.1"/>
    </source>
</evidence>
<gene>
    <name evidence="6" type="ORF">SAMN02745148_00195</name>
</gene>
<evidence type="ECO:0000256" key="4">
    <source>
        <dbReference type="ARBA" id="ARBA00025742"/>
    </source>
</evidence>
<keyword evidence="2" id="KW-0378">Hydrolase</keyword>
<evidence type="ECO:0000256" key="2">
    <source>
        <dbReference type="ARBA" id="ARBA00022801"/>
    </source>
</evidence>
<evidence type="ECO:0000256" key="3">
    <source>
        <dbReference type="ARBA" id="ARBA00023004"/>
    </source>
</evidence>
<dbReference type="Gene3D" id="3.60.21.10">
    <property type="match status" value="1"/>
</dbReference>
<dbReference type="Proteomes" id="UP000184346">
    <property type="component" value="Unassembled WGS sequence"/>
</dbReference>
<proteinExistence type="inferred from homology"/>
<evidence type="ECO:0000256" key="1">
    <source>
        <dbReference type="ARBA" id="ARBA00022723"/>
    </source>
</evidence>
<comment type="similarity">
    <text evidence="4">Belongs to the cyclic nucleotide phosphodiesterase class-III family.</text>
</comment>
<sequence>MRLIQITDCHLHAEAWARSRVGYPLRQLRAVIERAGALRPDVVLVSGDVSQDETVASYRLADEAFSSLGCFWSWFPGNHDQPRLMHELHEIDTEVDLGAWRLLILDSRVDGQAYGALGEAQLERLAQCLEEDDRPSLLAMHHPPVSIGSEWMDAIGLMDREAFWDAVTPYPQVRGVLCGHIHQALALRQGEVMVYGCPATTDQFLGGSPAFAVDEASRPGLRVVDMHGQRLSTWIERVEP</sequence>
<organism evidence="6 7">
    <name type="scientific">Modicisalibacter ilicicola DSM 19980</name>
    <dbReference type="NCBI Taxonomy" id="1121942"/>
    <lineage>
        <taxon>Bacteria</taxon>
        <taxon>Pseudomonadati</taxon>
        <taxon>Pseudomonadota</taxon>
        <taxon>Gammaproteobacteria</taxon>
        <taxon>Oceanospirillales</taxon>
        <taxon>Halomonadaceae</taxon>
        <taxon>Modicisalibacter</taxon>
    </lineage>
</organism>
<dbReference type="EMBL" id="FQUJ01000002">
    <property type="protein sequence ID" value="SHE34547.1"/>
    <property type="molecule type" value="Genomic_DNA"/>
</dbReference>
<dbReference type="AlphaFoldDB" id="A0A1M4SRE1"/>
<dbReference type="GO" id="GO:0046872">
    <property type="term" value="F:metal ion binding"/>
    <property type="evidence" value="ECO:0007669"/>
    <property type="project" value="UniProtKB-KW"/>
</dbReference>
<dbReference type="SUPFAM" id="SSF56300">
    <property type="entry name" value="Metallo-dependent phosphatases"/>
    <property type="match status" value="1"/>
</dbReference>
<dbReference type="OrthoDB" id="9784378at2"/>